<feature type="compositionally biased region" description="Acidic residues" evidence="1">
    <location>
        <begin position="105"/>
        <end position="115"/>
    </location>
</feature>
<keyword evidence="3" id="KW-1185">Reference proteome</keyword>
<reference evidence="2 3" key="1">
    <citation type="submission" date="2016-07" db="EMBL/GenBank/DDBJ databases">
        <title>Draft genome of the white-rot fungus Obba rivulosa 3A-2.</title>
        <authorList>
            <consortium name="DOE Joint Genome Institute"/>
            <person name="Miettinen O."/>
            <person name="Riley R."/>
            <person name="Acob R."/>
            <person name="Barry K."/>
            <person name="Cullen D."/>
            <person name="De Vries R."/>
            <person name="Hainaut M."/>
            <person name="Hatakka A."/>
            <person name="Henrissat B."/>
            <person name="Hilden K."/>
            <person name="Kuo R."/>
            <person name="Labutti K."/>
            <person name="Lipzen A."/>
            <person name="Makela M.R."/>
            <person name="Sandor L."/>
            <person name="Spatafora J.W."/>
            <person name="Grigoriev I.V."/>
            <person name="Hibbett D.S."/>
        </authorList>
    </citation>
    <scope>NUCLEOTIDE SEQUENCE [LARGE SCALE GENOMIC DNA]</scope>
    <source>
        <strain evidence="2 3">3A-2</strain>
    </source>
</reference>
<sequence length="201" mass="21690">MKRCVTDELYDSQHAANNSTTTGLDPDLLARLRNAGSRVRKSVTEGYRGSGPSSATSSSLQTRLPFTQSLSFSSSNDILRNVYDSGSITSAPSDKKRKHDILDDFADPLDEDDDMHIDPPSTSLGDTPFHTDSLIPRPMKSLRTTARRANKTQSLPVGMLDFGHVRTIPVDSGESLSAQPMEDDWSAGSFAASTPGALTLS</sequence>
<dbReference type="Proteomes" id="UP000250043">
    <property type="component" value="Unassembled WGS sequence"/>
</dbReference>
<organism evidence="2 3">
    <name type="scientific">Obba rivulosa</name>
    <dbReference type="NCBI Taxonomy" id="1052685"/>
    <lineage>
        <taxon>Eukaryota</taxon>
        <taxon>Fungi</taxon>
        <taxon>Dikarya</taxon>
        <taxon>Basidiomycota</taxon>
        <taxon>Agaricomycotina</taxon>
        <taxon>Agaricomycetes</taxon>
        <taxon>Polyporales</taxon>
        <taxon>Gelatoporiaceae</taxon>
        <taxon>Obba</taxon>
    </lineage>
</organism>
<name>A0A8E2B2Z3_9APHY</name>
<feature type="region of interest" description="Disordered" evidence="1">
    <location>
        <begin position="39"/>
        <end position="62"/>
    </location>
</feature>
<proteinExistence type="predicted"/>
<feature type="region of interest" description="Disordered" evidence="1">
    <location>
        <begin position="173"/>
        <end position="201"/>
    </location>
</feature>
<evidence type="ECO:0000313" key="3">
    <source>
        <dbReference type="Proteomes" id="UP000250043"/>
    </source>
</evidence>
<feature type="compositionally biased region" description="Low complexity" evidence="1">
    <location>
        <begin position="50"/>
        <end position="59"/>
    </location>
</feature>
<evidence type="ECO:0000256" key="1">
    <source>
        <dbReference type="SAM" id="MobiDB-lite"/>
    </source>
</evidence>
<evidence type="ECO:0000313" key="2">
    <source>
        <dbReference type="EMBL" id="OCH92885.1"/>
    </source>
</evidence>
<dbReference type="OrthoDB" id="4072855at2759"/>
<accession>A0A8E2B2Z3</accession>
<protein>
    <submittedName>
        <fullName evidence="2">Uncharacterized protein</fullName>
    </submittedName>
</protein>
<feature type="region of interest" description="Disordered" evidence="1">
    <location>
        <begin position="105"/>
        <end position="136"/>
    </location>
</feature>
<gene>
    <name evidence="2" type="ORF">OBBRIDRAFT_790743</name>
</gene>
<dbReference type="EMBL" id="KV722362">
    <property type="protein sequence ID" value="OCH92885.1"/>
    <property type="molecule type" value="Genomic_DNA"/>
</dbReference>
<dbReference type="AlphaFoldDB" id="A0A8E2B2Z3"/>